<dbReference type="InterPro" id="IPR029045">
    <property type="entry name" value="ClpP/crotonase-like_dom_sf"/>
</dbReference>
<dbReference type="InterPro" id="IPR014748">
    <property type="entry name" value="Enoyl-CoA_hydra_C"/>
</dbReference>
<proteinExistence type="inferred from homology"/>
<sequence length="271" mass="29450">MSEAASPGEQPIAIERRGAIEIVTLNRPETLNILDESLTFSLRDYFAGLADRLDVRVVLLRAEGRAFCAGLDLAGWTNDGSRGELQHYWRLQRALAGLLELMRACPQPIIGLGHGAACGAGFSMLLASDVRYGAPNLKMNAAYIKVGLGGCDLGCSYFLPRLVGASVASEYILTGRFMVAEKALASGLLSEVVPAEDLLDKGLALAEEMAAHAPMGLRLTKEALNRNLDARSLSDAMAVENRQQVMMLMSEDFTEGVSAFREKRKPQYRDR</sequence>
<dbReference type="CDD" id="cd06558">
    <property type="entry name" value="crotonase-like"/>
    <property type="match status" value="1"/>
</dbReference>
<keyword evidence="2" id="KW-0456">Lyase</keyword>
<gene>
    <name evidence="3" type="ORF">LK12_08700</name>
</gene>
<dbReference type="OrthoDB" id="9777711at2"/>
<accession>A0A0B1ZKB1</accession>
<organism evidence="3 4">
    <name type="scientific">Novosphingobium malaysiense</name>
    <dbReference type="NCBI Taxonomy" id="1348853"/>
    <lineage>
        <taxon>Bacteria</taxon>
        <taxon>Pseudomonadati</taxon>
        <taxon>Pseudomonadota</taxon>
        <taxon>Alphaproteobacteria</taxon>
        <taxon>Sphingomonadales</taxon>
        <taxon>Sphingomonadaceae</taxon>
        <taxon>Novosphingobium</taxon>
    </lineage>
</organism>
<evidence type="ECO:0000313" key="4">
    <source>
        <dbReference type="Proteomes" id="UP000031057"/>
    </source>
</evidence>
<keyword evidence="4" id="KW-1185">Reference proteome</keyword>
<dbReference type="EMBL" id="JTDI01000003">
    <property type="protein sequence ID" value="KHK91006.1"/>
    <property type="molecule type" value="Genomic_DNA"/>
</dbReference>
<dbReference type="PANTHER" id="PTHR11941:SF130">
    <property type="entry name" value="ENOYL-COA HYDRATASE ECHA12-RELATED"/>
    <property type="match status" value="1"/>
</dbReference>
<dbReference type="Pfam" id="PF00378">
    <property type="entry name" value="ECH_1"/>
    <property type="match status" value="1"/>
</dbReference>
<comment type="similarity">
    <text evidence="1">Belongs to the enoyl-CoA hydratase/isomerase family.</text>
</comment>
<dbReference type="RefSeq" id="WP_039282266.1">
    <property type="nucleotide sequence ID" value="NZ_JTDI01000003.1"/>
</dbReference>
<dbReference type="Gene3D" id="1.10.12.10">
    <property type="entry name" value="Lyase 2-enoyl-coa Hydratase, Chain A, domain 2"/>
    <property type="match status" value="1"/>
</dbReference>
<evidence type="ECO:0000256" key="2">
    <source>
        <dbReference type="ARBA" id="ARBA00023239"/>
    </source>
</evidence>
<protein>
    <submittedName>
        <fullName evidence="3">Enoyl-CoA hydratase</fullName>
    </submittedName>
</protein>
<reference evidence="3 4" key="1">
    <citation type="submission" date="2014-10" db="EMBL/GenBank/DDBJ databases">
        <title>Genome sequence of Novosphingobium malaysiense MUSC 273(T).</title>
        <authorList>
            <person name="Lee L.-H."/>
        </authorList>
    </citation>
    <scope>NUCLEOTIDE SEQUENCE [LARGE SCALE GENOMIC DNA]</scope>
    <source>
        <strain evidence="3 4">MUSC 273</strain>
    </source>
</reference>
<dbReference type="InterPro" id="IPR001753">
    <property type="entry name" value="Enoyl-CoA_hydra/iso"/>
</dbReference>
<comment type="caution">
    <text evidence="3">The sequence shown here is derived from an EMBL/GenBank/DDBJ whole genome shotgun (WGS) entry which is preliminary data.</text>
</comment>
<dbReference type="GO" id="GO:0016829">
    <property type="term" value="F:lyase activity"/>
    <property type="evidence" value="ECO:0007669"/>
    <property type="project" value="UniProtKB-KW"/>
</dbReference>
<evidence type="ECO:0000313" key="3">
    <source>
        <dbReference type="EMBL" id="KHK91006.1"/>
    </source>
</evidence>
<dbReference type="AlphaFoldDB" id="A0A0B1ZKB1"/>
<evidence type="ECO:0000256" key="1">
    <source>
        <dbReference type="ARBA" id="ARBA00005254"/>
    </source>
</evidence>
<dbReference type="PANTHER" id="PTHR11941">
    <property type="entry name" value="ENOYL-COA HYDRATASE-RELATED"/>
    <property type="match status" value="1"/>
</dbReference>
<dbReference type="GO" id="GO:0006635">
    <property type="term" value="P:fatty acid beta-oxidation"/>
    <property type="evidence" value="ECO:0007669"/>
    <property type="project" value="TreeGrafter"/>
</dbReference>
<dbReference type="Gene3D" id="3.90.226.10">
    <property type="entry name" value="2-enoyl-CoA Hydratase, Chain A, domain 1"/>
    <property type="match status" value="1"/>
</dbReference>
<name>A0A0B1ZKB1_9SPHN</name>
<dbReference type="SUPFAM" id="SSF52096">
    <property type="entry name" value="ClpP/crotonase"/>
    <property type="match status" value="1"/>
</dbReference>
<dbReference type="STRING" id="1348853.LK12_08700"/>
<dbReference type="Proteomes" id="UP000031057">
    <property type="component" value="Unassembled WGS sequence"/>
</dbReference>